<feature type="domain" description="Transposase IS200-like" evidence="1">
    <location>
        <begin position="44"/>
        <end position="207"/>
    </location>
</feature>
<dbReference type="SMART" id="SM01321">
    <property type="entry name" value="Y1_Tnp"/>
    <property type="match status" value="1"/>
</dbReference>
<dbReference type="InterPro" id="IPR036515">
    <property type="entry name" value="Transposase_17_sf"/>
</dbReference>
<organism evidence="2 3">
    <name type="scientific">Roseimicrobium gellanilyticum</name>
    <dbReference type="NCBI Taxonomy" id="748857"/>
    <lineage>
        <taxon>Bacteria</taxon>
        <taxon>Pseudomonadati</taxon>
        <taxon>Verrucomicrobiota</taxon>
        <taxon>Verrucomicrobiia</taxon>
        <taxon>Verrucomicrobiales</taxon>
        <taxon>Verrucomicrobiaceae</taxon>
        <taxon>Roseimicrobium</taxon>
    </lineage>
</organism>
<dbReference type="GO" id="GO:0043565">
    <property type="term" value="F:sequence-specific DNA binding"/>
    <property type="evidence" value="ECO:0007669"/>
    <property type="project" value="TreeGrafter"/>
</dbReference>
<dbReference type="InterPro" id="IPR052715">
    <property type="entry name" value="RAYT_transposase"/>
</dbReference>
<accession>A0A366HLN5</accession>
<dbReference type="GO" id="GO:0006313">
    <property type="term" value="P:DNA transposition"/>
    <property type="evidence" value="ECO:0007669"/>
    <property type="project" value="InterPro"/>
</dbReference>
<gene>
    <name evidence="2" type="ORF">DES53_105247</name>
</gene>
<dbReference type="InterPro" id="IPR002686">
    <property type="entry name" value="Transposase_17"/>
</dbReference>
<dbReference type="Proteomes" id="UP000253426">
    <property type="component" value="Unassembled WGS sequence"/>
</dbReference>
<keyword evidence="3" id="KW-1185">Reference proteome</keyword>
<evidence type="ECO:0000313" key="3">
    <source>
        <dbReference type="Proteomes" id="UP000253426"/>
    </source>
</evidence>
<dbReference type="SUPFAM" id="SSF143422">
    <property type="entry name" value="Transposase IS200-like"/>
    <property type="match status" value="1"/>
</dbReference>
<protein>
    <submittedName>
        <fullName evidence="2">Transposase IS200 family protein</fullName>
    </submittedName>
</protein>
<evidence type="ECO:0000259" key="1">
    <source>
        <dbReference type="SMART" id="SM01321"/>
    </source>
</evidence>
<dbReference type="GO" id="GO:0004803">
    <property type="term" value="F:transposase activity"/>
    <property type="evidence" value="ECO:0007669"/>
    <property type="project" value="InterPro"/>
</dbReference>
<name>A0A366HLN5_9BACT</name>
<dbReference type="PANTHER" id="PTHR36966:SF1">
    <property type="entry name" value="REP-ASSOCIATED TYROSINE TRANSPOSASE"/>
    <property type="match status" value="1"/>
</dbReference>
<dbReference type="AlphaFoldDB" id="A0A366HLN5"/>
<evidence type="ECO:0000313" key="2">
    <source>
        <dbReference type="EMBL" id="RBP43848.1"/>
    </source>
</evidence>
<sequence>MERRANNLLDENVFYRFVHGVEFKYFNPFEYVRVTRQNLTHWQQPGVSYFLTYHLADAMPAVLLNQWKQERAIWLSFHPEPWTPEVEDEYHRRFSSQMERWLDAGHGSCVLRRPEVRAEVEESFRYFEGVRYQSFSWVIMPNHVHLLVMLHPDWTLEKVLFTWKRRTSGRINELCGTEGQQWQHDYFDRIIRDGQHFDNVVRYIRRNPVKAKLREGEYTLWESDEVKRVMGSEGRSGSAPRIADHRH</sequence>
<comment type="caution">
    <text evidence="2">The sequence shown here is derived from an EMBL/GenBank/DDBJ whole genome shotgun (WGS) entry which is preliminary data.</text>
</comment>
<proteinExistence type="predicted"/>
<dbReference type="Pfam" id="PF01797">
    <property type="entry name" value="Y1_Tnp"/>
    <property type="match status" value="1"/>
</dbReference>
<reference evidence="2 3" key="1">
    <citation type="submission" date="2018-06" db="EMBL/GenBank/DDBJ databases">
        <title>Genomic Encyclopedia of Type Strains, Phase IV (KMG-IV): sequencing the most valuable type-strain genomes for metagenomic binning, comparative biology and taxonomic classification.</title>
        <authorList>
            <person name="Goeker M."/>
        </authorList>
    </citation>
    <scope>NUCLEOTIDE SEQUENCE [LARGE SCALE GENOMIC DNA]</scope>
    <source>
        <strain evidence="2 3">DSM 25532</strain>
    </source>
</reference>
<dbReference type="EMBL" id="QNRR01000005">
    <property type="protein sequence ID" value="RBP43848.1"/>
    <property type="molecule type" value="Genomic_DNA"/>
</dbReference>
<dbReference type="Gene3D" id="3.30.70.1290">
    <property type="entry name" value="Transposase IS200-like"/>
    <property type="match status" value="1"/>
</dbReference>
<dbReference type="PANTHER" id="PTHR36966">
    <property type="entry name" value="REP-ASSOCIATED TYROSINE TRANSPOSASE"/>
    <property type="match status" value="1"/>
</dbReference>